<evidence type="ECO:0000256" key="1">
    <source>
        <dbReference type="ARBA" id="ARBA00004141"/>
    </source>
</evidence>
<reference evidence="7 8" key="1">
    <citation type="submission" date="2021-02" db="EMBL/GenBank/DDBJ databases">
        <title>Plant Genome Project.</title>
        <authorList>
            <person name="Zhang R.-G."/>
        </authorList>
    </citation>
    <scope>NUCLEOTIDE SEQUENCE [LARGE SCALE GENOMIC DNA]</scope>
    <source>
        <tissue evidence="7">Leaves</tissue>
    </source>
</reference>
<feature type="transmembrane region" description="Helical" evidence="6">
    <location>
        <begin position="267"/>
        <end position="286"/>
    </location>
</feature>
<feature type="transmembrane region" description="Helical" evidence="6">
    <location>
        <begin position="306"/>
        <end position="326"/>
    </location>
</feature>
<sequence length="352" mass="39391">MAVSILAKATGGEALAARGRHPRLHGLQRPTGVQIEVRRLEIGILYNRRGDGGAVRVLRNRIHSDNILDQITISSIHTYCDLDYCDFRPFIDLLRYGIKCDDKSLLRRNGQAFVAAVRNRGIALSAMFVEEEAHGFMSRHQSSDQFKFLDKVLLAPDGSNEYRKVCSIKDVEDVKALLRLALTYVPAASLKSIIIFSIILTMPIYNRAFVPLAQVLTRKPASIAMLQRIGAGLFLSAMSMAIETLVEMKRLKTAEEYGLAVDIPMSVWWLLPQYALIGVSEIFAMVSLQEFCYDQVPNELKSVGLSLYLSIFGIGSFLSSFLISVLEKITGGDGRDSWFANNLNRAHLDYFY</sequence>
<dbReference type="Proteomes" id="UP000827721">
    <property type="component" value="Unassembled WGS sequence"/>
</dbReference>
<dbReference type="Pfam" id="PF00854">
    <property type="entry name" value="PTR2"/>
    <property type="match status" value="1"/>
</dbReference>
<keyword evidence="3 6" id="KW-0812">Transmembrane</keyword>
<dbReference type="InterPro" id="IPR000109">
    <property type="entry name" value="POT_fam"/>
</dbReference>
<accession>A0ABQ8HV42</accession>
<keyword evidence="5 6" id="KW-0472">Membrane</keyword>
<protein>
    <recommendedName>
        <fullName evidence="9">Protein NRT1/ PTR FAMILY 5.10-like</fullName>
    </recommendedName>
</protein>
<dbReference type="SUPFAM" id="SSF103473">
    <property type="entry name" value="MFS general substrate transporter"/>
    <property type="match status" value="1"/>
</dbReference>
<evidence type="ECO:0000313" key="8">
    <source>
        <dbReference type="Proteomes" id="UP000827721"/>
    </source>
</evidence>
<evidence type="ECO:0000256" key="5">
    <source>
        <dbReference type="ARBA" id="ARBA00023136"/>
    </source>
</evidence>
<comment type="subcellular location">
    <subcellularLocation>
        <location evidence="1">Membrane</location>
        <topology evidence="1">Multi-pass membrane protein</topology>
    </subcellularLocation>
</comment>
<evidence type="ECO:0000256" key="2">
    <source>
        <dbReference type="ARBA" id="ARBA00005982"/>
    </source>
</evidence>
<dbReference type="PANTHER" id="PTHR11654">
    <property type="entry name" value="OLIGOPEPTIDE TRANSPORTER-RELATED"/>
    <property type="match status" value="1"/>
</dbReference>
<keyword evidence="8" id="KW-1185">Reference proteome</keyword>
<comment type="similarity">
    <text evidence="2">Belongs to the major facilitator superfamily. Proton-dependent oligopeptide transporter (POT/PTR) (TC 2.A.17) family.</text>
</comment>
<gene>
    <name evidence="7" type="ORF">JRO89_XS07G0264600</name>
</gene>
<dbReference type="Gene3D" id="1.20.1250.20">
    <property type="entry name" value="MFS general substrate transporter like domains"/>
    <property type="match status" value="1"/>
</dbReference>
<evidence type="ECO:0008006" key="9">
    <source>
        <dbReference type="Google" id="ProtNLM"/>
    </source>
</evidence>
<dbReference type="EMBL" id="JAFEMO010000007">
    <property type="protein sequence ID" value="KAH7568236.1"/>
    <property type="molecule type" value="Genomic_DNA"/>
</dbReference>
<dbReference type="InterPro" id="IPR036259">
    <property type="entry name" value="MFS_trans_sf"/>
</dbReference>
<evidence type="ECO:0000313" key="7">
    <source>
        <dbReference type="EMBL" id="KAH7568236.1"/>
    </source>
</evidence>
<organism evidence="7 8">
    <name type="scientific">Xanthoceras sorbifolium</name>
    <dbReference type="NCBI Taxonomy" id="99658"/>
    <lineage>
        <taxon>Eukaryota</taxon>
        <taxon>Viridiplantae</taxon>
        <taxon>Streptophyta</taxon>
        <taxon>Embryophyta</taxon>
        <taxon>Tracheophyta</taxon>
        <taxon>Spermatophyta</taxon>
        <taxon>Magnoliopsida</taxon>
        <taxon>eudicotyledons</taxon>
        <taxon>Gunneridae</taxon>
        <taxon>Pentapetalae</taxon>
        <taxon>rosids</taxon>
        <taxon>malvids</taxon>
        <taxon>Sapindales</taxon>
        <taxon>Sapindaceae</taxon>
        <taxon>Xanthoceroideae</taxon>
        <taxon>Xanthoceras</taxon>
    </lineage>
</organism>
<feature type="transmembrane region" description="Helical" evidence="6">
    <location>
        <begin position="184"/>
        <end position="205"/>
    </location>
</feature>
<evidence type="ECO:0000256" key="6">
    <source>
        <dbReference type="SAM" id="Phobius"/>
    </source>
</evidence>
<evidence type="ECO:0000256" key="3">
    <source>
        <dbReference type="ARBA" id="ARBA00022692"/>
    </source>
</evidence>
<feature type="transmembrane region" description="Helical" evidence="6">
    <location>
        <begin position="225"/>
        <end position="246"/>
    </location>
</feature>
<name>A0ABQ8HV42_9ROSI</name>
<evidence type="ECO:0000256" key="4">
    <source>
        <dbReference type="ARBA" id="ARBA00022989"/>
    </source>
</evidence>
<proteinExistence type="inferred from homology"/>
<keyword evidence="4 6" id="KW-1133">Transmembrane helix</keyword>
<comment type="caution">
    <text evidence="7">The sequence shown here is derived from an EMBL/GenBank/DDBJ whole genome shotgun (WGS) entry which is preliminary data.</text>
</comment>